<comment type="caution">
    <text evidence="2">The sequence shown here is derived from an EMBL/GenBank/DDBJ whole genome shotgun (WGS) entry which is preliminary data.</text>
</comment>
<dbReference type="AlphaFoldDB" id="A0A1I5LPJ5"/>
<feature type="domain" description="Polymerase/histidinol phosphatase N-terminal" evidence="1">
    <location>
        <begin position="5"/>
        <end position="83"/>
    </location>
</feature>
<dbReference type="SUPFAM" id="SSF89550">
    <property type="entry name" value="PHP domain-like"/>
    <property type="match status" value="1"/>
</dbReference>
<proteinExistence type="predicted"/>
<dbReference type="Gene3D" id="3.20.20.140">
    <property type="entry name" value="Metal-dependent hydrolases"/>
    <property type="match status" value="1"/>
</dbReference>
<dbReference type="GO" id="GO:0042578">
    <property type="term" value="F:phosphoric ester hydrolase activity"/>
    <property type="evidence" value="ECO:0007669"/>
    <property type="project" value="TreeGrafter"/>
</dbReference>
<evidence type="ECO:0000259" key="1">
    <source>
        <dbReference type="SMART" id="SM00481"/>
    </source>
</evidence>
<dbReference type="Pfam" id="PF02811">
    <property type="entry name" value="PHP"/>
    <property type="match status" value="1"/>
</dbReference>
<dbReference type="InterPro" id="IPR003141">
    <property type="entry name" value="Pol/His_phosphatase_N"/>
</dbReference>
<evidence type="ECO:0000313" key="3">
    <source>
        <dbReference type="Proteomes" id="UP000586254"/>
    </source>
</evidence>
<name>A0A1I5LPJ5_9FIRM</name>
<dbReference type="SMART" id="SM00481">
    <property type="entry name" value="POLIIIAc"/>
    <property type="match status" value="1"/>
</dbReference>
<dbReference type="RefSeq" id="WP_090413563.1">
    <property type="nucleotide sequence ID" value="NZ_CAJKZB010000011.1"/>
</dbReference>
<dbReference type="PANTHER" id="PTHR36928:SF1">
    <property type="entry name" value="PHOSPHATASE YCDX-RELATED"/>
    <property type="match status" value="1"/>
</dbReference>
<dbReference type="GO" id="GO:0008270">
    <property type="term" value="F:zinc ion binding"/>
    <property type="evidence" value="ECO:0007669"/>
    <property type="project" value="TreeGrafter"/>
</dbReference>
<dbReference type="InterPro" id="IPR050243">
    <property type="entry name" value="PHP_phosphatase"/>
</dbReference>
<dbReference type="Proteomes" id="UP000586254">
    <property type="component" value="Unassembled WGS sequence"/>
</dbReference>
<organism evidence="2 3">
    <name type="scientific">Eubacterium callanderi</name>
    <dbReference type="NCBI Taxonomy" id="53442"/>
    <lineage>
        <taxon>Bacteria</taxon>
        <taxon>Bacillati</taxon>
        <taxon>Bacillota</taxon>
        <taxon>Clostridia</taxon>
        <taxon>Eubacteriales</taxon>
        <taxon>Eubacteriaceae</taxon>
        <taxon>Eubacterium</taxon>
    </lineage>
</organism>
<dbReference type="InterPro" id="IPR004013">
    <property type="entry name" value="PHP_dom"/>
</dbReference>
<accession>A0A1I5LPJ5</accession>
<gene>
    <name evidence="2" type="ORF">H0N91_16425</name>
</gene>
<sequence>MKLLCDMHTHTTYSHGKNTIEEMVEQARALGLRAIVISDHGRSHPMFGVRRKNFEKMRREIDALNEKYNDIEIYLSVESNITGADGSIDIGKEERQYCDWIYAGYHYGYIPASVKDVFRFAIRNYLTVVFPFMKEKTRKVNTRAYLEMMDRYELKMITHPGDKLPVDIEPIAKKAAEKGVILEINPRHSHLNSEELKIALKYNVRFAVNSDAHSVQALGQVQGAAAIIKKAGVPYERIVNIEE</sequence>
<dbReference type="GO" id="GO:0005829">
    <property type="term" value="C:cytosol"/>
    <property type="evidence" value="ECO:0007669"/>
    <property type="project" value="TreeGrafter"/>
</dbReference>
<protein>
    <submittedName>
        <fullName evidence="2">PHP domain-containing protein</fullName>
    </submittedName>
</protein>
<dbReference type="InterPro" id="IPR016195">
    <property type="entry name" value="Pol/histidinol_Pase-like"/>
</dbReference>
<dbReference type="PANTHER" id="PTHR36928">
    <property type="entry name" value="PHOSPHATASE YCDX-RELATED"/>
    <property type="match status" value="1"/>
</dbReference>
<dbReference type="EMBL" id="JACCKS010000023">
    <property type="protein sequence ID" value="NZA39671.1"/>
    <property type="molecule type" value="Genomic_DNA"/>
</dbReference>
<reference evidence="2 3" key="1">
    <citation type="submission" date="2020-07" db="EMBL/GenBank/DDBJ databases">
        <title>Organ Donor 1.</title>
        <authorList>
            <person name="Marsh A.J."/>
            <person name="Azcarate-Peril M.A."/>
        </authorList>
    </citation>
    <scope>NUCLEOTIDE SEQUENCE [LARGE SCALE GENOMIC DNA]</scope>
    <source>
        <strain evidence="2 3">AMC0717</strain>
    </source>
</reference>
<evidence type="ECO:0000313" key="2">
    <source>
        <dbReference type="EMBL" id="NZA39671.1"/>
    </source>
</evidence>